<sequence>MGNSVLLAEIRDEAIVPAEVEALVRAESVGATVCFTGLVRDHDRDLPGETVTSLEYSCHPSAPEFMAQVCGEIAEKFGVRVAAAHRVGTLAVGDVAVAAAVSSAHRGDSFEACRELIDRIKSEVPIWKRQYGAAGSAEWVRGTCTH</sequence>
<name>A0A173LPG0_9ACTN</name>
<dbReference type="InterPro" id="IPR003448">
    <property type="entry name" value="Mopterin_biosynth_MoaE"/>
</dbReference>
<reference evidence="1 2" key="1">
    <citation type="submission" date="2016-06" db="EMBL/GenBank/DDBJ databases">
        <title>Complete genome sequence of a saline-alkali tolerant type strain Dietzia timorensis ID05-A0528T.</title>
        <authorList>
            <person name="Wu X."/>
        </authorList>
    </citation>
    <scope>NUCLEOTIDE SEQUENCE [LARGE SCALE GENOMIC DNA]</scope>
    <source>
        <strain evidence="1 2">ID05-A0528</strain>
    </source>
</reference>
<dbReference type="EMBL" id="CP015961">
    <property type="protein sequence ID" value="ANI93554.1"/>
    <property type="molecule type" value="Genomic_DNA"/>
</dbReference>
<dbReference type="KEGG" id="dtm:BJL86_2794"/>
<dbReference type="Proteomes" id="UP000186104">
    <property type="component" value="Chromosome"/>
</dbReference>
<evidence type="ECO:0000313" key="1">
    <source>
        <dbReference type="EMBL" id="ANI93554.1"/>
    </source>
</evidence>
<dbReference type="RefSeq" id="WP_067470766.1">
    <property type="nucleotide sequence ID" value="NZ_CP015961.1"/>
</dbReference>
<dbReference type="Pfam" id="PF02391">
    <property type="entry name" value="MoaE"/>
    <property type="match status" value="1"/>
</dbReference>
<organism evidence="1 2">
    <name type="scientific">Dietzia timorensis</name>
    <dbReference type="NCBI Taxonomy" id="499555"/>
    <lineage>
        <taxon>Bacteria</taxon>
        <taxon>Bacillati</taxon>
        <taxon>Actinomycetota</taxon>
        <taxon>Actinomycetes</taxon>
        <taxon>Mycobacteriales</taxon>
        <taxon>Dietziaceae</taxon>
        <taxon>Dietzia</taxon>
    </lineage>
</organism>
<dbReference type="Gene3D" id="3.90.1170.40">
    <property type="entry name" value="Molybdopterin biosynthesis MoaE subunit"/>
    <property type="match status" value="1"/>
</dbReference>
<dbReference type="InterPro" id="IPR036563">
    <property type="entry name" value="MoaE_sf"/>
</dbReference>
<dbReference type="SUPFAM" id="SSF54690">
    <property type="entry name" value="Molybdopterin synthase subunit MoaE"/>
    <property type="match status" value="1"/>
</dbReference>
<dbReference type="PANTHER" id="PTHR23404">
    <property type="entry name" value="MOLYBDOPTERIN SYNTHASE RELATED"/>
    <property type="match status" value="1"/>
</dbReference>
<accession>A0A173LPG0</accession>
<dbReference type="AlphaFoldDB" id="A0A173LPG0"/>
<dbReference type="CDD" id="cd00756">
    <property type="entry name" value="MoaE"/>
    <property type="match status" value="1"/>
</dbReference>
<evidence type="ECO:0000313" key="2">
    <source>
        <dbReference type="Proteomes" id="UP000186104"/>
    </source>
</evidence>
<protein>
    <submittedName>
        <fullName evidence="1">Molybdopterin synthase catalytic subunit 2</fullName>
    </submittedName>
</protein>
<dbReference type="STRING" id="499555.BJL86_2794"/>
<keyword evidence="2" id="KW-1185">Reference proteome</keyword>
<dbReference type="OrthoDB" id="9794429at2"/>
<proteinExistence type="predicted"/>
<gene>
    <name evidence="1" type="ORF">BJL86_2794</name>
</gene>
<dbReference type="GO" id="GO:0006777">
    <property type="term" value="P:Mo-molybdopterin cofactor biosynthetic process"/>
    <property type="evidence" value="ECO:0007669"/>
    <property type="project" value="InterPro"/>
</dbReference>